<organism evidence="3 4">
    <name type="scientific">Corynebacterium breve</name>
    <dbReference type="NCBI Taxonomy" id="3049799"/>
    <lineage>
        <taxon>Bacteria</taxon>
        <taxon>Bacillati</taxon>
        <taxon>Actinomycetota</taxon>
        <taxon>Actinomycetes</taxon>
        <taxon>Mycobacteriales</taxon>
        <taxon>Corynebacteriaceae</taxon>
        <taxon>Corynebacterium</taxon>
    </lineage>
</organism>
<protein>
    <submittedName>
        <fullName evidence="3">MerR family transcriptional regulator</fullName>
    </submittedName>
</protein>
<dbReference type="Pfam" id="PF13411">
    <property type="entry name" value="MerR_1"/>
    <property type="match status" value="1"/>
</dbReference>
<sequence length="223" mass="24151">MRISDVARAADCSVRAIRHMHNSGAVPEPARLSNSYRDYSLHDVAAVLRARILVDAGVPLSRLNSPTALSEAISLIDDQLARLELQRTKLIALQENPAGTPTDVREGILATFGDSDYVHGELASFDVMALTGVASQQTWDQLRLNLADPDCIAATREFIAVWEQLGDATHLTDEVATLQSLLPNGLLRGIFDTLSESDLPLTLNEIPLRGAQVQAFKALTGDV</sequence>
<dbReference type="InterPro" id="IPR047057">
    <property type="entry name" value="MerR_fam"/>
</dbReference>
<gene>
    <name evidence="3" type="ORF">QP027_10745</name>
</gene>
<dbReference type="EMBL" id="CP126969">
    <property type="protein sequence ID" value="WIM67555.1"/>
    <property type="molecule type" value="Genomic_DNA"/>
</dbReference>
<dbReference type="InterPro" id="IPR000551">
    <property type="entry name" value="MerR-type_HTH_dom"/>
</dbReference>
<evidence type="ECO:0000259" key="2">
    <source>
        <dbReference type="PROSITE" id="PS50937"/>
    </source>
</evidence>
<name>A0ABY8VFK9_9CORY</name>
<dbReference type="PANTHER" id="PTHR30204">
    <property type="entry name" value="REDOX-CYCLING DRUG-SENSING TRANSCRIPTIONAL ACTIVATOR SOXR"/>
    <property type="match status" value="1"/>
</dbReference>
<dbReference type="SMART" id="SM00422">
    <property type="entry name" value="HTH_MERR"/>
    <property type="match status" value="1"/>
</dbReference>
<keyword evidence="1" id="KW-0238">DNA-binding</keyword>
<reference evidence="3 4" key="1">
    <citation type="submission" date="2023-05" db="EMBL/GenBank/DDBJ databases">
        <title>Corynebacterium suedekumii sp. nov. and Corynebacterium breve sp. nov. isolated from raw cow's milk.</title>
        <authorList>
            <person name="Baer M.K."/>
            <person name="Mehl L."/>
            <person name="Hellmuth R."/>
            <person name="Marke G."/>
            <person name="Lipski A."/>
        </authorList>
    </citation>
    <scope>NUCLEOTIDE SEQUENCE [LARGE SCALE GENOMIC DNA]</scope>
    <source>
        <strain evidence="3 4">R4</strain>
    </source>
</reference>
<evidence type="ECO:0000313" key="4">
    <source>
        <dbReference type="Proteomes" id="UP001225598"/>
    </source>
</evidence>
<dbReference type="Gene3D" id="1.10.1660.10">
    <property type="match status" value="1"/>
</dbReference>
<dbReference type="SUPFAM" id="SSF46955">
    <property type="entry name" value="Putative DNA-binding domain"/>
    <property type="match status" value="1"/>
</dbReference>
<feature type="domain" description="HTH merR-type" evidence="2">
    <location>
        <begin position="1"/>
        <end position="69"/>
    </location>
</feature>
<proteinExistence type="predicted"/>
<dbReference type="CDD" id="cd00592">
    <property type="entry name" value="HTH_MerR-like"/>
    <property type="match status" value="1"/>
</dbReference>
<dbReference type="PROSITE" id="PS50937">
    <property type="entry name" value="HTH_MERR_2"/>
    <property type="match status" value="1"/>
</dbReference>
<dbReference type="RefSeq" id="WP_284824726.1">
    <property type="nucleotide sequence ID" value="NZ_CP126969.1"/>
</dbReference>
<keyword evidence="4" id="KW-1185">Reference proteome</keyword>
<evidence type="ECO:0000256" key="1">
    <source>
        <dbReference type="ARBA" id="ARBA00023125"/>
    </source>
</evidence>
<evidence type="ECO:0000313" key="3">
    <source>
        <dbReference type="EMBL" id="WIM67555.1"/>
    </source>
</evidence>
<accession>A0ABY8VFK9</accession>
<dbReference type="InterPro" id="IPR009061">
    <property type="entry name" value="DNA-bd_dom_put_sf"/>
</dbReference>
<dbReference type="Proteomes" id="UP001225598">
    <property type="component" value="Chromosome"/>
</dbReference>
<dbReference type="PANTHER" id="PTHR30204:SF93">
    <property type="entry name" value="HTH MERR-TYPE DOMAIN-CONTAINING PROTEIN"/>
    <property type="match status" value="1"/>
</dbReference>